<dbReference type="InterPro" id="IPR026249">
    <property type="entry name" value="CASTOR_fam"/>
</dbReference>
<organism evidence="5 6">
    <name type="scientific">Rangifer tarandus platyrhynchus</name>
    <name type="common">Svalbard reindeer</name>
    <dbReference type="NCBI Taxonomy" id="3082113"/>
    <lineage>
        <taxon>Eukaryota</taxon>
        <taxon>Metazoa</taxon>
        <taxon>Chordata</taxon>
        <taxon>Craniata</taxon>
        <taxon>Vertebrata</taxon>
        <taxon>Euteleostomi</taxon>
        <taxon>Mammalia</taxon>
        <taxon>Eutheria</taxon>
        <taxon>Laurasiatheria</taxon>
        <taxon>Artiodactyla</taxon>
        <taxon>Ruminantia</taxon>
        <taxon>Pecora</taxon>
        <taxon>Cervidae</taxon>
        <taxon>Odocoileinae</taxon>
        <taxon>Rangifer</taxon>
    </lineage>
</organism>
<name>A0ABN8ZIQ4_RANTA</name>
<evidence type="ECO:0000259" key="4">
    <source>
        <dbReference type="Pfam" id="PF18700"/>
    </source>
</evidence>
<feature type="signal peptide" evidence="2">
    <location>
        <begin position="1"/>
        <end position="28"/>
    </location>
</feature>
<reference evidence="5" key="1">
    <citation type="submission" date="2023-04" db="EMBL/GenBank/DDBJ databases">
        <authorList>
            <consortium name="ELIXIR-Norway"/>
        </authorList>
    </citation>
    <scope>NUCLEOTIDE SEQUENCE [LARGE SCALE GENOMIC DNA]</scope>
</reference>
<sequence length="246" mass="26595">MPQWLLPLRVYGLILGLHPLWSAKPAAGQRSWTQGKRTGHKLGAAGQLCYTDYCLPPIPPTVQNGVPHLLTAAAAQLGFKRVQAAHRPPGVGAVDVHGHPVCWAFRGAPGGGRKLQNPHSKHLLPQLQVASIVKESIPLFTYSLIKLAFLSSETRCKFFSLTKTPEDYSIIVDEEGFLELPSSEHVGVADATWLALNVVSGTGSFSSFQPIGMTEIIKSAIAPLADQSISVSMLSTYQMDLILVHE</sequence>
<evidence type="ECO:0000313" key="5">
    <source>
        <dbReference type="EMBL" id="CAI9173725.1"/>
    </source>
</evidence>
<dbReference type="PANTHER" id="PTHR31131:SF2">
    <property type="entry name" value="CYTOSOLIC ARGININE SENSOR FOR MTORC1 SUBUNIT 2"/>
    <property type="match status" value="1"/>
</dbReference>
<proteinExistence type="inferred from homology"/>
<feature type="domain" description="CASTOR1 N-terminal" evidence="4">
    <location>
        <begin position="127"/>
        <end position="185"/>
    </location>
</feature>
<dbReference type="InterPro" id="IPR045865">
    <property type="entry name" value="ACT-like_dom_sf"/>
</dbReference>
<dbReference type="InterPro" id="IPR051719">
    <property type="entry name" value="CASTOR_mTORC1"/>
</dbReference>
<dbReference type="SUPFAM" id="SSF55021">
    <property type="entry name" value="ACT-like"/>
    <property type="match status" value="1"/>
</dbReference>
<protein>
    <submittedName>
        <fullName evidence="5">Uncharacterized protein</fullName>
    </submittedName>
</protein>
<feature type="chain" id="PRO_5047395955" evidence="2">
    <location>
        <begin position="29"/>
        <end position="246"/>
    </location>
</feature>
<evidence type="ECO:0000256" key="2">
    <source>
        <dbReference type="SAM" id="SignalP"/>
    </source>
</evidence>
<keyword evidence="2" id="KW-0732">Signal</keyword>
<comment type="similarity">
    <text evidence="1">Belongs to the GATS family.</text>
</comment>
<gene>
    <name evidence="5" type="ORF">MRATA1EN1_LOCUS22687</name>
</gene>
<accession>A0ABN8ZIQ4</accession>
<dbReference type="Gene3D" id="3.30.2130.10">
    <property type="entry name" value="VC0802-like"/>
    <property type="match status" value="1"/>
</dbReference>
<evidence type="ECO:0000259" key="3">
    <source>
        <dbReference type="Pfam" id="PF13840"/>
    </source>
</evidence>
<dbReference type="Proteomes" id="UP001176941">
    <property type="component" value="Chromosome 34"/>
</dbReference>
<dbReference type="PRINTS" id="PR02078">
    <property type="entry name" value="GATSLIKEFMLY"/>
</dbReference>
<dbReference type="InterPro" id="IPR040778">
    <property type="entry name" value="CASTOR1_N"/>
</dbReference>
<feature type="domain" description="CASTOR ACT" evidence="3">
    <location>
        <begin position="190"/>
        <end position="246"/>
    </location>
</feature>
<dbReference type="Pfam" id="PF18700">
    <property type="entry name" value="Castor1_N"/>
    <property type="match status" value="1"/>
</dbReference>
<dbReference type="Pfam" id="PF13840">
    <property type="entry name" value="ACT_7"/>
    <property type="match status" value="1"/>
</dbReference>
<keyword evidence="6" id="KW-1185">Reference proteome</keyword>
<dbReference type="PANTHER" id="PTHR31131">
    <property type="entry name" value="CHROMOSOME 1, WHOLE GENOME SHOTGUN SEQUENCE"/>
    <property type="match status" value="1"/>
</dbReference>
<dbReference type="InterPro" id="IPR027795">
    <property type="entry name" value="CASTOR_ACT_dom"/>
</dbReference>
<evidence type="ECO:0000313" key="6">
    <source>
        <dbReference type="Proteomes" id="UP001176941"/>
    </source>
</evidence>
<evidence type="ECO:0000256" key="1">
    <source>
        <dbReference type="ARBA" id="ARBA00006827"/>
    </source>
</evidence>
<dbReference type="EMBL" id="OX460345">
    <property type="protein sequence ID" value="CAI9173725.1"/>
    <property type="molecule type" value="Genomic_DNA"/>
</dbReference>